<dbReference type="AlphaFoldDB" id="A0A7W7RPU5"/>
<evidence type="ECO:0000313" key="2">
    <source>
        <dbReference type="Proteomes" id="UP000534286"/>
    </source>
</evidence>
<organism evidence="1 2">
    <name type="scientific">Streptosporangium album</name>
    <dbReference type="NCBI Taxonomy" id="47479"/>
    <lineage>
        <taxon>Bacteria</taxon>
        <taxon>Bacillati</taxon>
        <taxon>Actinomycetota</taxon>
        <taxon>Actinomycetes</taxon>
        <taxon>Streptosporangiales</taxon>
        <taxon>Streptosporangiaceae</taxon>
        <taxon>Streptosporangium</taxon>
    </lineage>
</organism>
<evidence type="ECO:0000313" key="1">
    <source>
        <dbReference type="EMBL" id="MBB4935979.1"/>
    </source>
</evidence>
<reference evidence="1 2" key="1">
    <citation type="submission" date="2020-08" db="EMBL/GenBank/DDBJ databases">
        <title>Sequencing the genomes of 1000 actinobacteria strains.</title>
        <authorList>
            <person name="Klenk H.-P."/>
        </authorList>
    </citation>
    <scope>NUCLEOTIDE SEQUENCE [LARGE SCALE GENOMIC DNA]</scope>
    <source>
        <strain evidence="1 2">DSM 43023</strain>
    </source>
</reference>
<dbReference type="Proteomes" id="UP000534286">
    <property type="component" value="Unassembled WGS sequence"/>
</dbReference>
<protein>
    <submittedName>
        <fullName evidence="1">Uncharacterized protein</fullName>
    </submittedName>
</protein>
<sequence>MDQVIDDVLENHAVGDPASMAAQRVIWVEFGAVPADHGVEFDPDGFQ</sequence>
<accession>A0A7W7RPU5</accession>
<dbReference type="EMBL" id="JACHJU010000001">
    <property type="protein sequence ID" value="MBB4935979.1"/>
    <property type="molecule type" value="Genomic_DNA"/>
</dbReference>
<gene>
    <name evidence="1" type="ORF">FHR32_000284</name>
</gene>
<name>A0A7W7RPU5_9ACTN</name>
<comment type="caution">
    <text evidence="1">The sequence shown here is derived from an EMBL/GenBank/DDBJ whole genome shotgun (WGS) entry which is preliminary data.</text>
</comment>
<proteinExistence type="predicted"/>
<keyword evidence="2" id="KW-1185">Reference proteome</keyword>